<organism evidence="5 6">
    <name type="scientific">Paraburkholderia caribensis MBA4</name>
    <dbReference type="NCBI Taxonomy" id="1323664"/>
    <lineage>
        <taxon>Bacteria</taxon>
        <taxon>Pseudomonadati</taxon>
        <taxon>Pseudomonadota</taxon>
        <taxon>Betaproteobacteria</taxon>
        <taxon>Burkholderiales</taxon>
        <taxon>Burkholderiaceae</taxon>
        <taxon>Paraburkholderia</taxon>
    </lineage>
</organism>
<dbReference type="GO" id="GO:0009089">
    <property type="term" value="P:lysine biosynthetic process via diaminopimelate"/>
    <property type="evidence" value="ECO:0007669"/>
    <property type="project" value="InterPro"/>
</dbReference>
<dbReference type="InterPro" id="IPR015424">
    <property type="entry name" value="PyrdxlP-dep_Trfase"/>
</dbReference>
<dbReference type="SUPFAM" id="SSF53383">
    <property type="entry name" value="PLP-dependent transferases"/>
    <property type="match status" value="1"/>
</dbReference>
<dbReference type="NCBIfam" id="TIGR03538">
    <property type="entry name" value="DapC_gpp"/>
    <property type="match status" value="1"/>
</dbReference>
<dbReference type="EC" id="2.6.1.17" evidence="5"/>
<dbReference type="InterPro" id="IPR015422">
    <property type="entry name" value="PyrdxlP-dep_Trfase_small"/>
</dbReference>
<dbReference type="EMBL" id="CP012746">
    <property type="protein sequence ID" value="ALL65538.1"/>
    <property type="molecule type" value="Genomic_DNA"/>
</dbReference>
<evidence type="ECO:0000313" key="6">
    <source>
        <dbReference type="Proteomes" id="UP000019146"/>
    </source>
</evidence>
<dbReference type="InterPro" id="IPR019878">
    <property type="entry name" value="DapC_beta/gammaproteobac"/>
</dbReference>
<reference evidence="5 6" key="1">
    <citation type="journal article" date="2014" name="Genome Announc.">
        <title>Draft Genome Sequence of the Haloacid-Degrading Burkholderia caribensis Strain MBA4.</title>
        <authorList>
            <person name="Pan Y."/>
            <person name="Kong K.F."/>
            <person name="Tsang J.S."/>
        </authorList>
    </citation>
    <scope>NUCLEOTIDE SEQUENCE [LARGE SCALE GENOMIC DNA]</scope>
    <source>
        <strain evidence="5 6">MBA4</strain>
    </source>
</reference>
<dbReference type="CDD" id="cd00609">
    <property type="entry name" value="AAT_like"/>
    <property type="match status" value="1"/>
</dbReference>
<feature type="domain" description="Aminotransferase class I/classII large" evidence="4">
    <location>
        <begin position="97"/>
        <end position="453"/>
    </location>
</feature>
<dbReference type="Gene3D" id="3.40.640.10">
    <property type="entry name" value="Type I PLP-dependent aspartate aminotransferase-like (Major domain)"/>
    <property type="match status" value="1"/>
</dbReference>
<keyword evidence="3 5" id="KW-0808">Transferase</keyword>
<gene>
    <name evidence="5" type="ORF">K788_0003764</name>
</gene>
<evidence type="ECO:0000259" key="4">
    <source>
        <dbReference type="Pfam" id="PF00155"/>
    </source>
</evidence>
<dbReference type="PANTHER" id="PTHR42832">
    <property type="entry name" value="AMINO ACID AMINOTRANSFERASE"/>
    <property type="match status" value="1"/>
</dbReference>
<dbReference type="GO" id="GO:0009016">
    <property type="term" value="F:succinyldiaminopimelate transaminase activity"/>
    <property type="evidence" value="ECO:0007669"/>
    <property type="project" value="UniProtKB-EC"/>
</dbReference>
<sequence>MDDAPCRGAPTRYNRPLVAGAAQPLRCRCIRGLAHHVRRAPLSLCQPVSVRQSVLQHAEPTPNRQVNPLLDSLQSYPFEKLRLLFKDVVPPASLAHISFGIGEPKHPTPELIKKAVIDSLGGLAAYPLTLGTPALREAIAKWVTRRYNLPPVDPATQVLPVSGSREALFALAQTVIDPKKNTRGEPAIVLCPNPFYQIYEGAALLAGAQPYFANSDPKRNFACDYSAIPDDVWARTQLLYVCSPGNPTGAVLTLDDWRELFELSDRHGFVIASDECYSEIYFDEARPPLGGLEAAHKLGRGFERLVMLSSLSKRSNVPGMRSGFVAGDAAILKQFLLYRTYHGAALSTVFQAASIAAWSDEAHVRENRAMYVQKFSTVTPMLADVLDVKLPDAAFYLWANVARTGLSDDEFARRLYADYNVTVLPGSFLARTAHDTNPGRDFVRLALVAGVDECTEGARRIVEFCRSLKS</sequence>
<dbReference type="AlphaFoldDB" id="A0A0P0RB42"/>
<dbReference type="KEGG" id="bcai:K788_0003764"/>
<evidence type="ECO:0000313" key="5">
    <source>
        <dbReference type="EMBL" id="ALL65538.1"/>
    </source>
</evidence>
<proteinExistence type="predicted"/>
<dbReference type="Gene3D" id="3.90.1150.10">
    <property type="entry name" value="Aspartate Aminotransferase, domain 1"/>
    <property type="match status" value="1"/>
</dbReference>
<dbReference type="InterPro" id="IPR015421">
    <property type="entry name" value="PyrdxlP-dep_Trfase_major"/>
</dbReference>
<evidence type="ECO:0000256" key="2">
    <source>
        <dbReference type="ARBA" id="ARBA00022576"/>
    </source>
</evidence>
<evidence type="ECO:0000256" key="1">
    <source>
        <dbReference type="ARBA" id="ARBA00001933"/>
    </source>
</evidence>
<dbReference type="InterPro" id="IPR050881">
    <property type="entry name" value="LL-DAP_aminotransferase"/>
</dbReference>
<dbReference type="PANTHER" id="PTHR42832:SF3">
    <property type="entry name" value="L-GLUTAMINE--4-(METHYLSULFANYL)-2-OXOBUTANOATE AMINOTRANSFERASE"/>
    <property type="match status" value="1"/>
</dbReference>
<dbReference type="Proteomes" id="UP000019146">
    <property type="component" value="Chromosome 1"/>
</dbReference>
<keyword evidence="2 5" id="KW-0032">Aminotransferase</keyword>
<accession>A0A0P0RB42</accession>
<dbReference type="InterPro" id="IPR004839">
    <property type="entry name" value="Aminotransferase_I/II_large"/>
</dbReference>
<comment type="cofactor">
    <cofactor evidence="1">
        <name>pyridoxal 5'-phosphate</name>
        <dbReference type="ChEBI" id="CHEBI:597326"/>
    </cofactor>
</comment>
<evidence type="ECO:0000256" key="3">
    <source>
        <dbReference type="ARBA" id="ARBA00022679"/>
    </source>
</evidence>
<dbReference type="GO" id="GO:0030170">
    <property type="term" value="F:pyridoxal phosphate binding"/>
    <property type="evidence" value="ECO:0007669"/>
    <property type="project" value="InterPro"/>
</dbReference>
<dbReference type="Pfam" id="PF00155">
    <property type="entry name" value="Aminotran_1_2"/>
    <property type="match status" value="1"/>
</dbReference>
<protein>
    <submittedName>
        <fullName evidence="5">Succinyldiaminopimelate aminotransferase apoenzyme</fullName>
        <ecNumber evidence="5">2.6.1.17</ecNumber>
    </submittedName>
</protein>
<name>A0A0P0RB42_9BURK</name>